<dbReference type="SUPFAM" id="SSF103088">
    <property type="entry name" value="OmpA-like"/>
    <property type="match status" value="1"/>
</dbReference>
<dbReference type="Proteomes" id="UP001597546">
    <property type="component" value="Unassembled WGS sequence"/>
</dbReference>
<sequence length="432" mass="47780">MKKLTLITTLMFCVAITQAQTETLKEKLARKLKEAKDQKIEKTIDKALGKSEEKLDKSVNGVIEGKEKKNKADKENTEETSNTSNQSGTSNANTSPSAKISATSKFDFISGEKVLYYDDFSRVAVGDFPADINTNASGEVVTLEGKEGKWLNMTKNGAFIPDNIKNLPENFTLEFEVGIDKDPSNNYSGLGLNFNINNDQLFKDMFFAKGTSIVYLHPGAAQATISIIPTQGTDISNEIPMPQWDVNNKTFAKVSIWRQKGRLRVYVDQDKLIDIPRFFTENQVYGFAFFRNFFRECNVFIGNIKYAIAPADTRSKLITEGKFVTRGILFDVNSDQIKPESNGVLKEIAAVLQENPTVKVKIIGHTDSDGNAALNLDLSKQRSAAVKNALSTVFGVDASRLETDGKGAAEPSEPNTTPQGKANNRRVEFIKL</sequence>
<evidence type="ECO:0000256" key="6">
    <source>
        <dbReference type="SAM" id="MobiDB-lite"/>
    </source>
</evidence>
<dbReference type="PRINTS" id="PR01021">
    <property type="entry name" value="OMPADOMAIN"/>
</dbReference>
<dbReference type="InterPro" id="IPR036737">
    <property type="entry name" value="OmpA-like_sf"/>
</dbReference>
<keyword evidence="5" id="KW-0175">Coiled coil</keyword>
<dbReference type="InterPro" id="IPR050330">
    <property type="entry name" value="Bact_OuterMem_StrucFunc"/>
</dbReference>
<comment type="caution">
    <text evidence="9">The sequence shown here is derived from an EMBL/GenBank/DDBJ whole genome shotgun (WGS) entry which is preliminary data.</text>
</comment>
<evidence type="ECO:0000259" key="8">
    <source>
        <dbReference type="PROSITE" id="PS51123"/>
    </source>
</evidence>
<dbReference type="PANTHER" id="PTHR30329">
    <property type="entry name" value="STATOR ELEMENT OF FLAGELLAR MOTOR COMPLEX"/>
    <property type="match status" value="1"/>
</dbReference>
<evidence type="ECO:0000313" key="10">
    <source>
        <dbReference type="Proteomes" id="UP001597546"/>
    </source>
</evidence>
<reference evidence="10" key="1">
    <citation type="journal article" date="2019" name="Int. J. Syst. Evol. Microbiol.">
        <title>The Global Catalogue of Microorganisms (GCM) 10K type strain sequencing project: providing services to taxonomists for standard genome sequencing and annotation.</title>
        <authorList>
            <consortium name="The Broad Institute Genomics Platform"/>
            <consortium name="The Broad Institute Genome Sequencing Center for Infectious Disease"/>
            <person name="Wu L."/>
            <person name="Ma J."/>
        </authorList>
    </citation>
    <scope>NUCLEOTIDE SEQUENCE [LARGE SCALE GENOMIC DNA]</scope>
    <source>
        <strain evidence="10">KCTC 42456</strain>
    </source>
</reference>
<feature type="compositionally biased region" description="Polar residues" evidence="6">
    <location>
        <begin position="413"/>
        <end position="422"/>
    </location>
</feature>
<evidence type="ECO:0000256" key="1">
    <source>
        <dbReference type="ARBA" id="ARBA00004442"/>
    </source>
</evidence>
<dbReference type="PANTHER" id="PTHR30329:SF21">
    <property type="entry name" value="LIPOPROTEIN YIAD-RELATED"/>
    <property type="match status" value="1"/>
</dbReference>
<evidence type="ECO:0000256" key="5">
    <source>
        <dbReference type="SAM" id="Coils"/>
    </source>
</evidence>
<keyword evidence="3" id="KW-0998">Cell outer membrane</keyword>
<gene>
    <name evidence="9" type="ORF">ACFSSE_17415</name>
</gene>
<dbReference type="PROSITE" id="PS51123">
    <property type="entry name" value="OMPA_2"/>
    <property type="match status" value="1"/>
</dbReference>
<feature type="compositionally biased region" description="Low complexity" evidence="6">
    <location>
        <begin position="79"/>
        <end position="95"/>
    </location>
</feature>
<dbReference type="Pfam" id="PF00691">
    <property type="entry name" value="OmpA"/>
    <property type="match status" value="1"/>
</dbReference>
<feature type="compositionally biased region" description="Basic and acidic residues" evidence="6">
    <location>
        <begin position="64"/>
        <end position="77"/>
    </location>
</feature>
<protein>
    <submittedName>
        <fullName evidence="9">OmpA family protein</fullName>
    </submittedName>
</protein>
<feature type="coiled-coil region" evidence="5">
    <location>
        <begin position="18"/>
        <end position="45"/>
    </location>
</feature>
<keyword evidence="10" id="KW-1185">Reference proteome</keyword>
<comment type="subcellular location">
    <subcellularLocation>
        <location evidence="1">Cell outer membrane</location>
    </subcellularLocation>
</comment>
<dbReference type="EMBL" id="JBHULV010000056">
    <property type="protein sequence ID" value="MFD2733492.1"/>
    <property type="molecule type" value="Genomic_DNA"/>
</dbReference>
<evidence type="ECO:0000256" key="7">
    <source>
        <dbReference type="SAM" id="SignalP"/>
    </source>
</evidence>
<keyword evidence="2 4" id="KW-0472">Membrane</keyword>
<dbReference type="CDD" id="cd07185">
    <property type="entry name" value="OmpA_C-like"/>
    <property type="match status" value="1"/>
</dbReference>
<evidence type="ECO:0000256" key="4">
    <source>
        <dbReference type="PROSITE-ProRule" id="PRU00473"/>
    </source>
</evidence>
<feature type="region of interest" description="Disordered" evidence="6">
    <location>
        <begin position="58"/>
        <end position="98"/>
    </location>
</feature>
<dbReference type="InterPro" id="IPR006664">
    <property type="entry name" value="OMP_bac"/>
</dbReference>
<evidence type="ECO:0000256" key="2">
    <source>
        <dbReference type="ARBA" id="ARBA00023136"/>
    </source>
</evidence>
<proteinExistence type="predicted"/>
<name>A0ABW5TW30_9SPHI</name>
<feature type="signal peptide" evidence="7">
    <location>
        <begin position="1"/>
        <end position="19"/>
    </location>
</feature>
<dbReference type="InterPro" id="IPR006665">
    <property type="entry name" value="OmpA-like"/>
</dbReference>
<feature type="region of interest" description="Disordered" evidence="6">
    <location>
        <begin position="403"/>
        <end position="426"/>
    </location>
</feature>
<dbReference type="Gene3D" id="3.30.1330.60">
    <property type="entry name" value="OmpA-like domain"/>
    <property type="match status" value="1"/>
</dbReference>
<dbReference type="RefSeq" id="WP_379045208.1">
    <property type="nucleotide sequence ID" value="NZ_JBHSKW010000051.1"/>
</dbReference>
<accession>A0ABW5TW30</accession>
<feature type="domain" description="OmpA-like" evidence="8">
    <location>
        <begin position="317"/>
        <end position="432"/>
    </location>
</feature>
<keyword evidence="7" id="KW-0732">Signal</keyword>
<evidence type="ECO:0000256" key="3">
    <source>
        <dbReference type="ARBA" id="ARBA00023237"/>
    </source>
</evidence>
<feature type="chain" id="PRO_5046205052" evidence="7">
    <location>
        <begin position="20"/>
        <end position="432"/>
    </location>
</feature>
<evidence type="ECO:0000313" key="9">
    <source>
        <dbReference type="EMBL" id="MFD2733492.1"/>
    </source>
</evidence>
<organism evidence="9 10">
    <name type="scientific">Pedobacter alpinus</name>
    <dbReference type="NCBI Taxonomy" id="1590643"/>
    <lineage>
        <taxon>Bacteria</taxon>
        <taxon>Pseudomonadati</taxon>
        <taxon>Bacteroidota</taxon>
        <taxon>Sphingobacteriia</taxon>
        <taxon>Sphingobacteriales</taxon>
        <taxon>Sphingobacteriaceae</taxon>
        <taxon>Pedobacter</taxon>
    </lineage>
</organism>